<organism evidence="2 3">
    <name type="scientific">Steinernema glaseri</name>
    <dbReference type="NCBI Taxonomy" id="37863"/>
    <lineage>
        <taxon>Eukaryota</taxon>
        <taxon>Metazoa</taxon>
        <taxon>Ecdysozoa</taxon>
        <taxon>Nematoda</taxon>
        <taxon>Chromadorea</taxon>
        <taxon>Rhabditida</taxon>
        <taxon>Tylenchina</taxon>
        <taxon>Panagrolaimomorpha</taxon>
        <taxon>Strongyloidoidea</taxon>
        <taxon>Steinernematidae</taxon>
        <taxon>Steinernema</taxon>
    </lineage>
</organism>
<reference evidence="3" key="1">
    <citation type="submission" date="2016-11" db="UniProtKB">
        <authorList>
            <consortium name="WormBaseParasite"/>
        </authorList>
    </citation>
    <scope>IDENTIFICATION</scope>
</reference>
<evidence type="ECO:0000313" key="2">
    <source>
        <dbReference type="Proteomes" id="UP000095287"/>
    </source>
</evidence>
<dbReference type="WBParaSite" id="L893_g16654.t1">
    <property type="protein sequence ID" value="L893_g16654.t1"/>
    <property type="gene ID" value="L893_g16654"/>
</dbReference>
<feature type="signal peptide" evidence="1">
    <location>
        <begin position="1"/>
        <end position="16"/>
    </location>
</feature>
<evidence type="ECO:0000256" key="1">
    <source>
        <dbReference type="SAM" id="SignalP"/>
    </source>
</evidence>
<keyword evidence="2" id="KW-1185">Reference proteome</keyword>
<protein>
    <submittedName>
        <fullName evidence="3">Activin_recp domain-containing protein</fullName>
    </submittedName>
</protein>
<feature type="chain" id="PRO_5009312183" evidence="1">
    <location>
        <begin position="17"/>
        <end position="115"/>
    </location>
</feature>
<proteinExistence type="predicted"/>
<evidence type="ECO:0000313" key="3">
    <source>
        <dbReference type="WBParaSite" id="L893_g16654.t1"/>
    </source>
</evidence>
<dbReference type="Proteomes" id="UP000095287">
    <property type="component" value="Unplaced"/>
</dbReference>
<keyword evidence="1" id="KW-0732">Signal</keyword>
<dbReference type="AlphaFoldDB" id="A0A1I7YI98"/>
<name>A0A1I7YI98_9BILA</name>
<sequence>MRFCLVALALLFVVVAATMDDYRLVCEYGEYYGDSRKPKLIRCPYVPGDISYCFAFSVGSYTLKGCGRSREAYECRHSFCHEKTSGFLHHCCCTRHRCNKAMVVGEKSLEAVDYF</sequence>
<accession>A0A1I7YI98</accession>